<dbReference type="OrthoDB" id="6369070at2"/>
<feature type="domain" description="EthD" evidence="1">
    <location>
        <begin position="11"/>
        <end position="87"/>
    </location>
</feature>
<keyword evidence="3" id="KW-1185">Reference proteome</keyword>
<dbReference type="Pfam" id="PF07110">
    <property type="entry name" value="EthD"/>
    <property type="match status" value="1"/>
</dbReference>
<dbReference type="InterPro" id="IPR009799">
    <property type="entry name" value="EthD_dom"/>
</dbReference>
<dbReference type="RefSeq" id="WP_160610478.1">
    <property type="nucleotide sequence ID" value="NZ_WTZA01000001.1"/>
</dbReference>
<evidence type="ECO:0000313" key="3">
    <source>
        <dbReference type="Proteomes" id="UP000439522"/>
    </source>
</evidence>
<proteinExistence type="predicted"/>
<protein>
    <submittedName>
        <fullName evidence="2">EthD family reductase</fullName>
    </submittedName>
</protein>
<reference evidence="2 3" key="1">
    <citation type="submission" date="2019-12" db="EMBL/GenBank/DDBJ databases">
        <title>Genomic-based taxomic classification of the family Erythrobacteraceae.</title>
        <authorList>
            <person name="Xu L."/>
        </authorList>
    </citation>
    <scope>NUCLEOTIDE SEQUENCE [LARGE SCALE GENOMIC DNA]</scope>
    <source>
        <strain evidence="2 3">100921-2</strain>
    </source>
</reference>
<dbReference type="AlphaFoldDB" id="A0A6I4TDP8"/>
<dbReference type="SUPFAM" id="SSF54909">
    <property type="entry name" value="Dimeric alpha+beta barrel"/>
    <property type="match status" value="1"/>
</dbReference>
<dbReference type="InterPro" id="IPR011008">
    <property type="entry name" value="Dimeric_a/b-barrel"/>
</dbReference>
<evidence type="ECO:0000259" key="1">
    <source>
        <dbReference type="Pfam" id="PF07110"/>
    </source>
</evidence>
<dbReference type="Gene3D" id="3.30.70.100">
    <property type="match status" value="1"/>
</dbReference>
<dbReference type="GO" id="GO:0016491">
    <property type="term" value="F:oxidoreductase activity"/>
    <property type="evidence" value="ECO:0007669"/>
    <property type="project" value="InterPro"/>
</dbReference>
<name>A0A6I4TDP8_9SPHN</name>
<gene>
    <name evidence="2" type="ORF">GRI40_05865</name>
</gene>
<evidence type="ECO:0000313" key="2">
    <source>
        <dbReference type="EMBL" id="MXO74746.1"/>
    </source>
</evidence>
<sequence length="189" mass="20450">MKSIAFIARPPAMTQREFVTYYETTHAPLASRLLGFERYRRNHVLSGDLLGFASLPEFWSDGVTVAQAMAGAAGDELRDDELRFMDKPRNRAALAEPSTTGSAQGEQSAILMSGAGDREALAQVVREAEGQLDWLEPFDARPLPCTAIGFVPAAHRLKLPSGWELLGRGEVLRIEGGGGPPGPQVTAKF</sequence>
<dbReference type="Proteomes" id="UP000439522">
    <property type="component" value="Unassembled WGS sequence"/>
</dbReference>
<dbReference type="EMBL" id="WTZA01000001">
    <property type="protein sequence ID" value="MXO74746.1"/>
    <property type="molecule type" value="Genomic_DNA"/>
</dbReference>
<accession>A0A6I4TDP8</accession>
<organism evidence="2 3">
    <name type="scientific">Tsuneonella aeria</name>
    <dbReference type="NCBI Taxonomy" id="1837929"/>
    <lineage>
        <taxon>Bacteria</taxon>
        <taxon>Pseudomonadati</taxon>
        <taxon>Pseudomonadota</taxon>
        <taxon>Alphaproteobacteria</taxon>
        <taxon>Sphingomonadales</taxon>
        <taxon>Erythrobacteraceae</taxon>
        <taxon>Tsuneonella</taxon>
    </lineage>
</organism>
<comment type="caution">
    <text evidence="2">The sequence shown here is derived from an EMBL/GenBank/DDBJ whole genome shotgun (WGS) entry which is preliminary data.</text>
</comment>
<dbReference type="NCBIfam" id="TIGR02118">
    <property type="entry name" value="EthD family reductase"/>
    <property type="match status" value="1"/>
</dbReference>